<dbReference type="GO" id="GO:0008270">
    <property type="term" value="F:zinc ion binding"/>
    <property type="evidence" value="ECO:0007669"/>
    <property type="project" value="UniProtKB-KW"/>
</dbReference>
<evidence type="ECO:0000259" key="11">
    <source>
        <dbReference type="PROSITE" id="PS50805"/>
    </source>
</evidence>
<keyword evidence="2" id="KW-0479">Metal-binding</keyword>
<dbReference type="InterPro" id="IPR036236">
    <property type="entry name" value="Znf_C2H2_sf"/>
</dbReference>
<dbReference type="Pfam" id="PF00096">
    <property type="entry name" value="zf-C2H2"/>
    <property type="match status" value="1"/>
</dbReference>
<evidence type="ECO:0000256" key="7">
    <source>
        <dbReference type="ARBA" id="ARBA00023163"/>
    </source>
</evidence>
<dbReference type="InterPro" id="IPR013087">
    <property type="entry name" value="Znf_C2H2_type"/>
</dbReference>
<evidence type="ECO:0000256" key="5">
    <source>
        <dbReference type="ARBA" id="ARBA00022833"/>
    </source>
</evidence>
<dbReference type="Ensembl" id="ENSSSUT00005041038.1">
    <property type="protein sequence ID" value="ENSSSUP00005036038.1"/>
    <property type="gene ID" value="ENSSSUG00005023063.1"/>
</dbReference>
<dbReference type="CDD" id="cd07765">
    <property type="entry name" value="KRAB_A-box"/>
    <property type="match status" value="1"/>
</dbReference>
<evidence type="ECO:0000256" key="8">
    <source>
        <dbReference type="ARBA" id="ARBA00023242"/>
    </source>
</evidence>
<dbReference type="InterPro" id="IPR050169">
    <property type="entry name" value="Krueppel_C2H2_ZnF"/>
</dbReference>
<evidence type="ECO:0000256" key="9">
    <source>
        <dbReference type="PROSITE-ProRule" id="PRU00042"/>
    </source>
</evidence>
<accession>A0A673VEP1</accession>
<dbReference type="SUPFAM" id="SSF109640">
    <property type="entry name" value="KRAB domain (Kruppel-associated box)"/>
    <property type="match status" value="1"/>
</dbReference>
<dbReference type="Gene3D" id="3.30.160.60">
    <property type="entry name" value="Classic Zinc Finger"/>
    <property type="match status" value="1"/>
</dbReference>
<reference evidence="12" key="1">
    <citation type="submission" date="2025-08" db="UniProtKB">
        <authorList>
            <consortium name="Ensembl"/>
        </authorList>
    </citation>
    <scope>IDENTIFICATION</scope>
</reference>
<evidence type="ECO:0000256" key="6">
    <source>
        <dbReference type="ARBA" id="ARBA00023015"/>
    </source>
</evidence>
<keyword evidence="8" id="KW-0539">Nucleus</keyword>
<dbReference type="PROSITE" id="PS50157">
    <property type="entry name" value="ZINC_FINGER_C2H2_2"/>
    <property type="match status" value="1"/>
</dbReference>
<keyword evidence="13" id="KW-1185">Reference proteome</keyword>
<dbReference type="AlphaFoldDB" id="A0A673VEP1"/>
<organism evidence="12 13">
    <name type="scientific">Suricata suricatta</name>
    <name type="common">Meerkat</name>
    <dbReference type="NCBI Taxonomy" id="37032"/>
    <lineage>
        <taxon>Eukaryota</taxon>
        <taxon>Metazoa</taxon>
        <taxon>Chordata</taxon>
        <taxon>Craniata</taxon>
        <taxon>Vertebrata</taxon>
        <taxon>Euteleostomi</taxon>
        <taxon>Mammalia</taxon>
        <taxon>Eutheria</taxon>
        <taxon>Laurasiatheria</taxon>
        <taxon>Carnivora</taxon>
        <taxon>Feliformia</taxon>
        <taxon>Herpestidae</taxon>
        <taxon>Suricata</taxon>
    </lineage>
</organism>
<dbReference type="SUPFAM" id="SSF57667">
    <property type="entry name" value="beta-beta-alpha zinc fingers"/>
    <property type="match status" value="1"/>
</dbReference>
<evidence type="ECO:0000313" key="12">
    <source>
        <dbReference type="Ensembl" id="ENSSSUP00005036038.1"/>
    </source>
</evidence>
<dbReference type="PANTHER" id="PTHR23232:SF136">
    <property type="entry name" value="KRAB DOMAIN-CONTAINING PROTEIN"/>
    <property type="match status" value="1"/>
</dbReference>
<protein>
    <recommendedName>
        <fullName evidence="14">KRAB domain-containing protein</fullName>
    </recommendedName>
</protein>
<dbReference type="GO" id="GO:0005634">
    <property type="term" value="C:nucleus"/>
    <property type="evidence" value="ECO:0007669"/>
    <property type="project" value="UniProtKB-SubCell"/>
</dbReference>
<dbReference type="Pfam" id="PF01352">
    <property type="entry name" value="KRAB"/>
    <property type="match status" value="1"/>
</dbReference>
<evidence type="ECO:0000259" key="10">
    <source>
        <dbReference type="PROSITE" id="PS50157"/>
    </source>
</evidence>
<dbReference type="SMART" id="SM00349">
    <property type="entry name" value="KRAB"/>
    <property type="match status" value="1"/>
</dbReference>
<dbReference type="GO" id="GO:0006355">
    <property type="term" value="P:regulation of DNA-templated transcription"/>
    <property type="evidence" value="ECO:0007669"/>
    <property type="project" value="InterPro"/>
</dbReference>
<feature type="domain" description="KRAB" evidence="11">
    <location>
        <begin position="26"/>
        <end position="97"/>
    </location>
</feature>
<keyword evidence="7" id="KW-0804">Transcription</keyword>
<dbReference type="InterPro" id="IPR001909">
    <property type="entry name" value="KRAB"/>
</dbReference>
<dbReference type="Proteomes" id="UP000472268">
    <property type="component" value="Unplaced"/>
</dbReference>
<dbReference type="PANTHER" id="PTHR23232">
    <property type="entry name" value="KRAB DOMAIN C2H2 ZINC FINGER"/>
    <property type="match status" value="1"/>
</dbReference>
<feature type="domain" description="C2H2-type" evidence="10">
    <location>
        <begin position="136"/>
        <end position="154"/>
    </location>
</feature>
<dbReference type="PROSITE" id="PS50805">
    <property type="entry name" value="KRAB"/>
    <property type="match status" value="1"/>
</dbReference>
<dbReference type="FunFam" id="3.30.160.60:FF:000003">
    <property type="entry name" value="Zinc finger protein 3 homolog"/>
    <property type="match status" value="1"/>
</dbReference>
<evidence type="ECO:0000256" key="3">
    <source>
        <dbReference type="ARBA" id="ARBA00022737"/>
    </source>
</evidence>
<keyword evidence="5" id="KW-0862">Zinc</keyword>
<comment type="subcellular location">
    <subcellularLocation>
        <location evidence="1">Nucleus</location>
    </subcellularLocation>
</comment>
<evidence type="ECO:0000256" key="1">
    <source>
        <dbReference type="ARBA" id="ARBA00004123"/>
    </source>
</evidence>
<reference evidence="12" key="2">
    <citation type="submission" date="2025-09" db="UniProtKB">
        <authorList>
            <consortium name="Ensembl"/>
        </authorList>
    </citation>
    <scope>IDENTIFICATION</scope>
</reference>
<evidence type="ECO:0000256" key="4">
    <source>
        <dbReference type="ARBA" id="ARBA00022771"/>
    </source>
</evidence>
<proteinExistence type="predicted"/>
<name>A0A673VEP1_SURSU</name>
<evidence type="ECO:0008006" key="14">
    <source>
        <dbReference type="Google" id="ProtNLM"/>
    </source>
</evidence>
<dbReference type="Gene3D" id="6.10.140.140">
    <property type="match status" value="1"/>
</dbReference>
<keyword evidence="4 9" id="KW-0863">Zinc-finger</keyword>
<keyword evidence="6" id="KW-0805">Transcription regulation</keyword>
<keyword evidence="3" id="KW-0677">Repeat</keyword>
<dbReference type="InterPro" id="IPR036051">
    <property type="entry name" value="KRAB_dom_sf"/>
</dbReference>
<evidence type="ECO:0000256" key="2">
    <source>
        <dbReference type="ARBA" id="ARBA00022723"/>
    </source>
</evidence>
<sequence length="154" mass="17996">FPCIWFPQTEPQGLSALISYKAQESVTFKDVAVDFTQEEWALMDTTQRTLYRDVTLENISHLVSVGCHFFRSDVISQWEQRGELWREERGPPQGWSPGMKNNHNKEEIIPIGYDEIFTHAYTLTQHVLNHPVRKPYKCNECGKHFTRNANLQTI</sequence>
<evidence type="ECO:0000313" key="13">
    <source>
        <dbReference type="Proteomes" id="UP000472268"/>
    </source>
</evidence>